<dbReference type="PROSITE" id="PS51257">
    <property type="entry name" value="PROKAR_LIPOPROTEIN"/>
    <property type="match status" value="1"/>
</dbReference>
<name>A0ABS5BR75_9BACT</name>
<organism evidence="2 3">
    <name type="scientific">Gemmata palustris</name>
    <dbReference type="NCBI Taxonomy" id="2822762"/>
    <lineage>
        <taxon>Bacteria</taxon>
        <taxon>Pseudomonadati</taxon>
        <taxon>Planctomycetota</taxon>
        <taxon>Planctomycetia</taxon>
        <taxon>Gemmatales</taxon>
        <taxon>Gemmataceae</taxon>
        <taxon>Gemmata</taxon>
    </lineage>
</organism>
<sequence length="150" mass="15406">MKMAMRLLAPFSALVAGGTALLLLGGCGSSAPPPVPATVRGKVILNGHPVAGGLVVFTPHPERGGSGKSAFAETGADGSYALQLNRSSAIPPGWYRISLAPPPPASASTEAEPAPVFPTKLSRPDLSGLEREVQAGKEHVFEFVVDVPKE</sequence>
<evidence type="ECO:0000313" key="2">
    <source>
        <dbReference type="EMBL" id="MBP3956234.1"/>
    </source>
</evidence>
<evidence type="ECO:0008006" key="4">
    <source>
        <dbReference type="Google" id="ProtNLM"/>
    </source>
</evidence>
<comment type="caution">
    <text evidence="2">The sequence shown here is derived from an EMBL/GenBank/DDBJ whole genome shotgun (WGS) entry which is preliminary data.</text>
</comment>
<feature type="region of interest" description="Disordered" evidence="1">
    <location>
        <begin position="101"/>
        <end position="123"/>
    </location>
</feature>
<dbReference type="Proteomes" id="UP000676565">
    <property type="component" value="Unassembled WGS sequence"/>
</dbReference>
<accession>A0ABS5BR75</accession>
<reference evidence="2 3" key="1">
    <citation type="submission" date="2021-04" db="EMBL/GenBank/DDBJ databases">
        <authorList>
            <person name="Ivanova A."/>
        </authorList>
    </citation>
    <scope>NUCLEOTIDE SEQUENCE [LARGE SCALE GENOMIC DNA]</scope>
    <source>
        <strain evidence="2 3">G18</strain>
    </source>
</reference>
<gene>
    <name evidence="2" type="ORF">J8F10_13170</name>
</gene>
<evidence type="ECO:0000313" key="3">
    <source>
        <dbReference type="Proteomes" id="UP000676565"/>
    </source>
</evidence>
<keyword evidence="3" id="KW-1185">Reference proteome</keyword>
<dbReference type="EMBL" id="JAGKQQ010000001">
    <property type="protein sequence ID" value="MBP3956234.1"/>
    <property type="molecule type" value="Genomic_DNA"/>
</dbReference>
<proteinExistence type="predicted"/>
<dbReference type="RefSeq" id="WP_210654265.1">
    <property type="nucleotide sequence ID" value="NZ_JAGKQQ010000001.1"/>
</dbReference>
<evidence type="ECO:0000256" key="1">
    <source>
        <dbReference type="SAM" id="MobiDB-lite"/>
    </source>
</evidence>
<protein>
    <recommendedName>
        <fullName evidence="4">Carboxypeptidase regulatory-like domain-containing protein</fullName>
    </recommendedName>
</protein>